<evidence type="ECO:0000313" key="3">
    <source>
        <dbReference type="Proteomes" id="UP001055460"/>
    </source>
</evidence>
<feature type="region of interest" description="Disordered" evidence="1">
    <location>
        <begin position="1"/>
        <end position="23"/>
    </location>
</feature>
<dbReference type="Proteomes" id="UP001055460">
    <property type="component" value="Chromosome"/>
</dbReference>
<proteinExistence type="predicted"/>
<evidence type="ECO:0000313" key="2">
    <source>
        <dbReference type="EMBL" id="USJ24465.1"/>
    </source>
</evidence>
<organism evidence="2 3">
    <name type="scientific">Ensifer adhaerens</name>
    <name type="common">Sinorhizobium morelense</name>
    <dbReference type="NCBI Taxonomy" id="106592"/>
    <lineage>
        <taxon>Bacteria</taxon>
        <taxon>Pseudomonadati</taxon>
        <taxon>Pseudomonadota</taxon>
        <taxon>Alphaproteobacteria</taxon>
        <taxon>Hyphomicrobiales</taxon>
        <taxon>Rhizobiaceae</taxon>
        <taxon>Sinorhizobium/Ensifer group</taxon>
        <taxon>Ensifer</taxon>
    </lineage>
</organism>
<dbReference type="RefSeq" id="WP_192370796.1">
    <property type="nucleotide sequence ID" value="NZ_CP098807.1"/>
</dbReference>
<name>A0A9Q8Y8E9_ENSAD</name>
<evidence type="ECO:0000256" key="1">
    <source>
        <dbReference type="SAM" id="MobiDB-lite"/>
    </source>
</evidence>
<sequence>MIGGNRSGFREQKRAASAPGSFRDKSGAAIKMLSSSANIFPVEFKRKRIFQVKTLLKCQVETLQRRISCRGRAAVFAPPSRSFPA</sequence>
<reference evidence="2" key="1">
    <citation type="submission" date="2022-06" db="EMBL/GenBank/DDBJ databases">
        <title>Physiological and biochemical characterization and genomic elucidation of a strain of the genus Ensifer adhaerens M8 that combines arsenic oxidation and chromium reduction.</title>
        <authorList>
            <person name="Li X."/>
            <person name="Yu c."/>
        </authorList>
    </citation>
    <scope>NUCLEOTIDE SEQUENCE</scope>
    <source>
        <strain evidence="2">M8</strain>
    </source>
</reference>
<gene>
    <name evidence="2" type="ORF">NE863_05660</name>
</gene>
<accession>A0A9Q8Y8E9</accession>
<protein>
    <submittedName>
        <fullName evidence="2">Uncharacterized protein</fullName>
    </submittedName>
</protein>
<dbReference type="EMBL" id="CP098807">
    <property type="protein sequence ID" value="USJ24465.1"/>
    <property type="molecule type" value="Genomic_DNA"/>
</dbReference>
<dbReference type="AlphaFoldDB" id="A0A9Q8Y8E9"/>